<accession>J7IWN5</accession>
<keyword evidence="3" id="KW-1185">Reference proteome</keyword>
<dbReference type="RefSeq" id="WP_014905148.1">
    <property type="nucleotide sequence ID" value="NC_018515.1"/>
</dbReference>
<dbReference type="InterPro" id="IPR001387">
    <property type="entry name" value="Cro/C1-type_HTH"/>
</dbReference>
<reference evidence="3" key="2">
    <citation type="submission" date="2012-08" db="EMBL/GenBank/DDBJ databases">
        <title>Finished genome of Desulfosporosinus meridiei DSM 13257.</title>
        <authorList>
            <person name="Huntemann M."/>
            <person name="Wei C.-L."/>
            <person name="Han J."/>
            <person name="Detter J.C."/>
            <person name="Han C."/>
            <person name="Davenport K."/>
            <person name="Daligault H."/>
            <person name="Erkkila T."/>
            <person name="Gu W."/>
            <person name="Munk A.C.C."/>
            <person name="Teshima H."/>
            <person name="Xu Y."/>
            <person name="Chain P."/>
            <person name="Tapia R."/>
            <person name="Chen A."/>
            <person name="Krypides N."/>
            <person name="Mavromatis K."/>
            <person name="Markowitz V."/>
            <person name="Szeto E."/>
            <person name="Ivanova N."/>
            <person name="Mikhailova N."/>
            <person name="Ovchinnikova G."/>
            <person name="Pagani I."/>
            <person name="Pati A."/>
            <person name="Goodwin L."/>
            <person name="Peters L."/>
            <person name="Pitluck S."/>
            <person name="Woyke T."/>
            <person name="Pester M."/>
            <person name="Spring S."/>
            <person name="Ollivier B."/>
            <person name="Rattei T."/>
            <person name="Klenk H.-P."/>
            <person name="Wagner M."/>
            <person name="Loy A."/>
        </authorList>
    </citation>
    <scope>NUCLEOTIDE SEQUENCE [LARGE SCALE GENOMIC DNA]</scope>
    <source>
        <strain evidence="3">ATCC BAA-275 / DSM 13257 / NCIMB 13706 / S10</strain>
    </source>
</reference>
<organism evidence="2 3">
    <name type="scientific">Desulfosporosinus meridiei (strain ATCC BAA-275 / DSM 13257 / KCTC 12902 / NCIMB 13706 / S10)</name>
    <dbReference type="NCBI Taxonomy" id="768704"/>
    <lineage>
        <taxon>Bacteria</taxon>
        <taxon>Bacillati</taxon>
        <taxon>Bacillota</taxon>
        <taxon>Clostridia</taxon>
        <taxon>Eubacteriales</taxon>
        <taxon>Desulfitobacteriaceae</taxon>
        <taxon>Desulfosporosinus</taxon>
    </lineage>
</organism>
<dbReference type="PROSITE" id="PS50943">
    <property type="entry name" value="HTH_CROC1"/>
    <property type="match status" value="1"/>
</dbReference>
<reference evidence="2 3" key="1">
    <citation type="journal article" date="2012" name="J. Bacteriol.">
        <title>Complete genome sequences of Desulfosporosinus orientis DSM765T, Desulfosporosinus youngiae DSM17734T, Desulfosporosinus meridiei DSM13257T, and Desulfosporosinus acidiphilus DSM22704T.</title>
        <authorList>
            <person name="Pester M."/>
            <person name="Brambilla E."/>
            <person name="Alazard D."/>
            <person name="Rattei T."/>
            <person name="Weinmaier T."/>
            <person name="Han J."/>
            <person name="Lucas S."/>
            <person name="Lapidus A."/>
            <person name="Cheng J.F."/>
            <person name="Goodwin L."/>
            <person name="Pitluck S."/>
            <person name="Peters L."/>
            <person name="Ovchinnikova G."/>
            <person name="Teshima H."/>
            <person name="Detter J.C."/>
            <person name="Han C.S."/>
            <person name="Tapia R."/>
            <person name="Land M.L."/>
            <person name="Hauser L."/>
            <person name="Kyrpides N.C."/>
            <person name="Ivanova N.N."/>
            <person name="Pagani I."/>
            <person name="Huntmann M."/>
            <person name="Wei C.L."/>
            <person name="Davenport K.W."/>
            <person name="Daligault H."/>
            <person name="Chain P.S."/>
            <person name="Chen A."/>
            <person name="Mavromatis K."/>
            <person name="Markowitz V."/>
            <person name="Szeto E."/>
            <person name="Mikhailova N."/>
            <person name="Pati A."/>
            <person name="Wagner M."/>
            <person name="Woyke T."/>
            <person name="Ollivier B."/>
            <person name="Klenk H.P."/>
            <person name="Spring S."/>
            <person name="Loy A."/>
        </authorList>
    </citation>
    <scope>NUCLEOTIDE SEQUENCE [LARGE SCALE GENOMIC DNA]</scope>
    <source>
        <strain evidence="3">ATCC BAA-275 / DSM 13257 / NCIMB 13706 / S10</strain>
    </source>
</reference>
<dbReference type="SMART" id="SM00530">
    <property type="entry name" value="HTH_XRE"/>
    <property type="match status" value="1"/>
</dbReference>
<sequence>MVENRLSEIMGRKRLKISDVVKGTELARNTVVELYHGRAKRVDLETLDKLCNFLDVGIGEIFEHKKDAGC</sequence>
<dbReference type="AlphaFoldDB" id="J7IWN5"/>
<proteinExistence type="predicted"/>
<name>J7IWN5_DESMD</name>
<dbReference type="eggNOG" id="COG3655">
    <property type="taxonomic scope" value="Bacteria"/>
</dbReference>
<evidence type="ECO:0000313" key="3">
    <source>
        <dbReference type="Proteomes" id="UP000005262"/>
    </source>
</evidence>
<dbReference type="Proteomes" id="UP000005262">
    <property type="component" value="Chromosome"/>
</dbReference>
<protein>
    <submittedName>
        <fullName evidence="2">Putative transcriptional regulator</fullName>
    </submittedName>
</protein>
<evidence type="ECO:0000313" key="2">
    <source>
        <dbReference type="EMBL" id="AFQ46242.1"/>
    </source>
</evidence>
<dbReference type="OrthoDB" id="2899891at2"/>
<dbReference type="Pfam" id="PF13443">
    <property type="entry name" value="HTH_26"/>
    <property type="match status" value="1"/>
</dbReference>
<dbReference type="Gene3D" id="1.10.260.40">
    <property type="entry name" value="lambda repressor-like DNA-binding domains"/>
    <property type="match status" value="1"/>
</dbReference>
<feature type="domain" description="HTH cro/C1-type" evidence="1">
    <location>
        <begin position="6"/>
        <end position="61"/>
    </location>
</feature>
<dbReference type="KEGG" id="dmi:Desmer_4436"/>
<dbReference type="GO" id="GO:0003677">
    <property type="term" value="F:DNA binding"/>
    <property type="evidence" value="ECO:0007669"/>
    <property type="project" value="InterPro"/>
</dbReference>
<evidence type="ECO:0000259" key="1">
    <source>
        <dbReference type="PROSITE" id="PS50943"/>
    </source>
</evidence>
<dbReference type="InterPro" id="IPR010982">
    <property type="entry name" value="Lambda_DNA-bd_dom_sf"/>
</dbReference>
<dbReference type="EMBL" id="CP003629">
    <property type="protein sequence ID" value="AFQ46242.1"/>
    <property type="molecule type" value="Genomic_DNA"/>
</dbReference>
<gene>
    <name evidence="2" type="ordered locus">Desmer_4436</name>
</gene>
<dbReference type="HOGENOM" id="CLU_066192_31_3_9"/>
<dbReference type="SUPFAM" id="SSF47413">
    <property type="entry name" value="lambda repressor-like DNA-binding domains"/>
    <property type="match status" value="1"/>
</dbReference>
<dbReference type="STRING" id="768704.Desmer_4436"/>